<dbReference type="GO" id="GO:0009733">
    <property type="term" value="P:response to auxin"/>
    <property type="evidence" value="ECO:0007669"/>
    <property type="project" value="InterPro"/>
</dbReference>
<dbReference type="Pfam" id="PF02519">
    <property type="entry name" value="Auxin_inducible"/>
    <property type="match status" value="1"/>
</dbReference>
<sequence length="106" mass="11530">MVLKSSFVQDLLNRAEEEFGFEHPTGGLTIPCKEGDFIGITSHFSGYWPPQNPLLFAFLLNPEDSYGYPFAFNGSACQANPQKTVSSDKNQLSPAANATTDVPKAT</sequence>
<evidence type="ECO:0000313" key="4">
    <source>
        <dbReference type="Proteomes" id="UP000541444"/>
    </source>
</evidence>
<dbReference type="InterPro" id="IPR003676">
    <property type="entry name" value="SAUR_fam"/>
</dbReference>
<keyword evidence="4" id="KW-1185">Reference proteome</keyword>
<name>A0A7J7NZR7_9MAGN</name>
<dbReference type="EMBL" id="JACGCM010000426">
    <property type="protein sequence ID" value="KAF6172580.1"/>
    <property type="molecule type" value="Genomic_DNA"/>
</dbReference>
<evidence type="ECO:0000256" key="2">
    <source>
        <dbReference type="SAM" id="MobiDB-lite"/>
    </source>
</evidence>
<protein>
    <submittedName>
        <fullName evidence="3">Uncharacterized protein</fullName>
    </submittedName>
</protein>
<gene>
    <name evidence="3" type="ORF">GIB67_017133</name>
</gene>
<evidence type="ECO:0000256" key="1">
    <source>
        <dbReference type="ARBA" id="ARBA00006974"/>
    </source>
</evidence>
<dbReference type="AlphaFoldDB" id="A0A7J7NZR7"/>
<feature type="compositionally biased region" description="Polar residues" evidence="2">
    <location>
        <begin position="81"/>
        <end position="100"/>
    </location>
</feature>
<organism evidence="3 4">
    <name type="scientific">Kingdonia uniflora</name>
    <dbReference type="NCBI Taxonomy" id="39325"/>
    <lineage>
        <taxon>Eukaryota</taxon>
        <taxon>Viridiplantae</taxon>
        <taxon>Streptophyta</taxon>
        <taxon>Embryophyta</taxon>
        <taxon>Tracheophyta</taxon>
        <taxon>Spermatophyta</taxon>
        <taxon>Magnoliopsida</taxon>
        <taxon>Ranunculales</taxon>
        <taxon>Circaeasteraceae</taxon>
        <taxon>Kingdonia</taxon>
    </lineage>
</organism>
<comment type="similarity">
    <text evidence="1">Belongs to the ARG7 family.</text>
</comment>
<evidence type="ECO:0000313" key="3">
    <source>
        <dbReference type="EMBL" id="KAF6172580.1"/>
    </source>
</evidence>
<dbReference type="PANTHER" id="PTHR31929">
    <property type="entry name" value="SAUR-LIKE AUXIN-RESPONSIVE PROTEIN FAMILY-RELATED"/>
    <property type="match status" value="1"/>
</dbReference>
<feature type="region of interest" description="Disordered" evidence="2">
    <location>
        <begin position="81"/>
        <end position="106"/>
    </location>
</feature>
<comment type="caution">
    <text evidence="3">The sequence shown here is derived from an EMBL/GenBank/DDBJ whole genome shotgun (WGS) entry which is preliminary data.</text>
</comment>
<reference evidence="3 4" key="1">
    <citation type="journal article" date="2020" name="IScience">
        <title>Genome Sequencing of the Endangered Kingdonia uniflora (Circaeasteraceae, Ranunculales) Reveals Potential Mechanisms of Evolutionary Specialization.</title>
        <authorList>
            <person name="Sun Y."/>
            <person name="Deng T."/>
            <person name="Zhang A."/>
            <person name="Moore M.J."/>
            <person name="Landis J.B."/>
            <person name="Lin N."/>
            <person name="Zhang H."/>
            <person name="Zhang X."/>
            <person name="Huang J."/>
            <person name="Zhang X."/>
            <person name="Sun H."/>
            <person name="Wang H."/>
        </authorList>
    </citation>
    <scope>NUCLEOTIDE SEQUENCE [LARGE SCALE GENOMIC DNA]</scope>
    <source>
        <strain evidence="3">TB1705</strain>
        <tissue evidence="3">Leaf</tissue>
    </source>
</reference>
<proteinExistence type="inferred from homology"/>
<accession>A0A7J7NZR7</accession>
<dbReference type="Proteomes" id="UP000541444">
    <property type="component" value="Unassembled WGS sequence"/>
</dbReference>